<feature type="compositionally biased region" description="Basic and acidic residues" evidence="1">
    <location>
        <begin position="322"/>
        <end position="336"/>
    </location>
</feature>
<feature type="compositionally biased region" description="Basic and acidic residues" evidence="1">
    <location>
        <begin position="401"/>
        <end position="419"/>
    </location>
</feature>
<accession>A0A9Q1FHQ1</accession>
<feature type="compositionally biased region" description="Basic and acidic residues" evidence="1">
    <location>
        <begin position="346"/>
        <end position="371"/>
    </location>
</feature>
<feature type="compositionally biased region" description="Polar residues" evidence="1">
    <location>
        <begin position="82"/>
        <end position="97"/>
    </location>
</feature>
<proteinExistence type="predicted"/>
<evidence type="ECO:0000313" key="2">
    <source>
        <dbReference type="EMBL" id="KAJ8359152.1"/>
    </source>
</evidence>
<evidence type="ECO:0000256" key="1">
    <source>
        <dbReference type="SAM" id="MobiDB-lite"/>
    </source>
</evidence>
<evidence type="ECO:0000313" key="3">
    <source>
        <dbReference type="Proteomes" id="UP001152622"/>
    </source>
</evidence>
<feature type="compositionally biased region" description="Basic and acidic residues" evidence="1">
    <location>
        <begin position="233"/>
        <end position="242"/>
    </location>
</feature>
<reference evidence="2" key="1">
    <citation type="journal article" date="2023" name="Science">
        <title>Genome structures resolve the early diversification of teleost fishes.</title>
        <authorList>
            <person name="Parey E."/>
            <person name="Louis A."/>
            <person name="Montfort J."/>
            <person name="Bouchez O."/>
            <person name="Roques C."/>
            <person name="Iampietro C."/>
            <person name="Lluch J."/>
            <person name="Castinel A."/>
            <person name="Donnadieu C."/>
            <person name="Desvignes T."/>
            <person name="Floi Bucao C."/>
            <person name="Jouanno E."/>
            <person name="Wen M."/>
            <person name="Mejri S."/>
            <person name="Dirks R."/>
            <person name="Jansen H."/>
            <person name="Henkel C."/>
            <person name="Chen W.J."/>
            <person name="Zahm M."/>
            <person name="Cabau C."/>
            <person name="Klopp C."/>
            <person name="Thompson A.W."/>
            <person name="Robinson-Rechavi M."/>
            <person name="Braasch I."/>
            <person name="Lecointre G."/>
            <person name="Bobe J."/>
            <person name="Postlethwait J.H."/>
            <person name="Berthelot C."/>
            <person name="Roest Crollius H."/>
            <person name="Guiguen Y."/>
        </authorList>
    </citation>
    <scope>NUCLEOTIDE SEQUENCE</scope>
    <source>
        <strain evidence="2">WJC10195</strain>
    </source>
</reference>
<name>A0A9Q1FHQ1_SYNKA</name>
<dbReference type="Proteomes" id="UP001152622">
    <property type="component" value="Chromosome 5"/>
</dbReference>
<feature type="compositionally biased region" description="Polar residues" evidence="1">
    <location>
        <begin position="38"/>
        <end position="48"/>
    </location>
</feature>
<feature type="region of interest" description="Disordered" evidence="1">
    <location>
        <begin position="316"/>
        <end position="419"/>
    </location>
</feature>
<comment type="caution">
    <text evidence="2">The sequence shown here is derived from an EMBL/GenBank/DDBJ whole genome shotgun (WGS) entry which is preliminary data.</text>
</comment>
<protein>
    <submittedName>
        <fullName evidence="2">Uncharacterized protein</fullName>
    </submittedName>
</protein>
<keyword evidence="3" id="KW-1185">Reference proteome</keyword>
<feature type="region of interest" description="Disordered" evidence="1">
    <location>
        <begin position="217"/>
        <end position="292"/>
    </location>
</feature>
<feature type="region of interest" description="Disordered" evidence="1">
    <location>
        <begin position="1"/>
        <end position="125"/>
    </location>
</feature>
<dbReference type="AlphaFoldDB" id="A0A9Q1FHQ1"/>
<dbReference type="OrthoDB" id="8920846at2759"/>
<sequence>MSVPEVQVGQSQEKVGLKRKLTGPPRLLLGKFRAKAQGDTQTEAQTKRPNAMSEGKGPGMASPKNQQGNMVDDGSLNIAVESVQNLAGKQPEMQSEQAPAVGLGVRSTAEKSEAEGEGWDDGSIVKGRAKKRSRRWFWTPSLVCIRRRRRGSCGEQGADGTFHDAKASLAGKLLVDDSTGLSKDRKASICHDHSGSLTEGKGGFSDKTGSTLKRLITSHKSKKPKGACSEPTAKNESKDQRHPKASFRKKMGLFFKRGSKNSSTAAEDRGTRAPLDQETLEVPATGHGELNVPEGDCSEAATESGGHLTVSVEVSALGQGGTEERNPVESSNRADGRGSPVGLKMMAEEYKPRHCSKDELDRPDRRLKSDLPSKTACGLPPLMEETPAIEKDLDWSPSVRADSHKDQLKESEARSPMDVAHAENDRIPEHVHAEDEIVAGHSLSGIVPESSVQDSLALNARVHNGIDYMEYLSRDTVAIDTDIVVTNGPMESALEDLHLEGRSLLNDLPHGELGPRNCEALIVQIASSLVQAALKAALDQLAAELEAAAAGVPQGSQACKCHL</sequence>
<dbReference type="EMBL" id="JAINUF010000005">
    <property type="protein sequence ID" value="KAJ8359152.1"/>
    <property type="molecule type" value="Genomic_DNA"/>
</dbReference>
<organism evidence="2 3">
    <name type="scientific">Synaphobranchus kaupii</name>
    <name type="common">Kaup's arrowtooth eel</name>
    <dbReference type="NCBI Taxonomy" id="118154"/>
    <lineage>
        <taxon>Eukaryota</taxon>
        <taxon>Metazoa</taxon>
        <taxon>Chordata</taxon>
        <taxon>Craniata</taxon>
        <taxon>Vertebrata</taxon>
        <taxon>Euteleostomi</taxon>
        <taxon>Actinopterygii</taxon>
        <taxon>Neopterygii</taxon>
        <taxon>Teleostei</taxon>
        <taxon>Anguilliformes</taxon>
        <taxon>Synaphobranchidae</taxon>
        <taxon>Synaphobranchus</taxon>
    </lineage>
</organism>
<gene>
    <name evidence="2" type="ORF">SKAU_G00156770</name>
</gene>